<dbReference type="SUPFAM" id="SSF54001">
    <property type="entry name" value="Cysteine proteinases"/>
    <property type="match status" value="1"/>
</dbReference>
<proteinExistence type="predicted"/>
<name>A0A3D9SGA6_9ACTN</name>
<accession>A0A3D9SGA6</accession>
<evidence type="ECO:0000259" key="2">
    <source>
        <dbReference type="Pfam" id="PF05257"/>
    </source>
</evidence>
<dbReference type="Proteomes" id="UP000256661">
    <property type="component" value="Unassembled WGS sequence"/>
</dbReference>
<dbReference type="InterPro" id="IPR007921">
    <property type="entry name" value="CHAP_dom"/>
</dbReference>
<feature type="region of interest" description="Disordered" evidence="1">
    <location>
        <begin position="320"/>
        <end position="350"/>
    </location>
</feature>
<sequence length="350" mass="36932">MDPIGKKLLDVAEKELGYTEKPDGYTKFGEWFAENVDADHDSYFETAPWCDMFLAWAADKAGVTDAVGQFASTVEHARWFEKNDAWGSEPEPGAIVFFDWNGSNDIDRIDHVGIVTKVDGKKIHTIEANVDGVHLKRKVRDGDVIAGYGLPSKVKVTAAPAAPEKYVPKHAAPAPRAEALTSPASGEQNLARTESTPGGPATDAQGLAAGGQDMVLGGLVAFAVVGTVALAVGKSAAAKVPASPPVRVRKRGKHHRRPVALPADITPAQLEAADASTTMMPVISAAVAAEAEDREFWGRIEHLKEDQELAFWDSLHAEFTAPGESAAPPAPAERPAAPSGGHAVPTSLGS</sequence>
<keyword evidence="4" id="KW-1185">Reference proteome</keyword>
<dbReference type="RefSeq" id="WP_116020623.1">
    <property type="nucleotide sequence ID" value="NZ_QTTT01000001.1"/>
</dbReference>
<dbReference type="AlphaFoldDB" id="A0A3D9SGA6"/>
<dbReference type="Pfam" id="PF05257">
    <property type="entry name" value="CHAP"/>
    <property type="match status" value="1"/>
</dbReference>
<evidence type="ECO:0000313" key="4">
    <source>
        <dbReference type="Proteomes" id="UP000256661"/>
    </source>
</evidence>
<dbReference type="EMBL" id="QTTT01000001">
    <property type="protein sequence ID" value="REE94717.1"/>
    <property type="molecule type" value="Genomic_DNA"/>
</dbReference>
<feature type="compositionally biased region" description="Polar residues" evidence="1">
    <location>
        <begin position="182"/>
        <end position="196"/>
    </location>
</feature>
<feature type="compositionally biased region" description="Low complexity" evidence="1">
    <location>
        <begin position="321"/>
        <end position="340"/>
    </location>
</feature>
<protein>
    <submittedName>
        <fullName evidence="3">CHAP domain-containing protein</fullName>
    </submittedName>
</protein>
<dbReference type="Gene3D" id="3.90.1720.10">
    <property type="entry name" value="endopeptidase domain like (from Nostoc punctiforme)"/>
    <property type="match status" value="1"/>
</dbReference>
<feature type="region of interest" description="Disordered" evidence="1">
    <location>
        <begin position="167"/>
        <end position="206"/>
    </location>
</feature>
<evidence type="ECO:0000256" key="1">
    <source>
        <dbReference type="SAM" id="MobiDB-lite"/>
    </source>
</evidence>
<organism evidence="3 4">
    <name type="scientific">Thermomonospora umbrina</name>
    <dbReference type="NCBI Taxonomy" id="111806"/>
    <lineage>
        <taxon>Bacteria</taxon>
        <taxon>Bacillati</taxon>
        <taxon>Actinomycetota</taxon>
        <taxon>Actinomycetes</taxon>
        <taxon>Streptosporangiales</taxon>
        <taxon>Thermomonosporaceae</taxon>
        <taxon>Thermomonospora</taxon>
    </lineage>
</organism>
<gene>
    <name evidence="3" type="ORF">DFJ69_0065</name>
</gene>
<dbReference type="InterPro" id="IPR038765">
    <property type="entry name" value="Papain-like_cys_pep_sf"/>
</dbReference>
<comment type="caution">
    <text evidence="3">The sequence shown here is derived from an EMBL/GenBank/DDBJ whole genome shotgun (WGS) entry which is preliminary data.</text>
</comment>
<reference evidence="3 4" key="1">
    <citation type="submission" date="2018-08" db="EMBL/GenBank/DDBJ databases">
        <title>Sequencing the genomes of 1000 actinobacteria strains.</title>
        <authorList>
            <person name="Klenk H.-P."/>
        </authorList>
    </citation>
    <scope>NUCLEOTIDE SEQUENCE [LARGE SCALE GENOMIC DNA]</scope>
    <source>
        <strain evidence="3 4">DSM 43927</strain>
    </source>
</reference>
<evidence type="ECO:0000313" key="3">
    <source>
        <dbReference type="EMBL" id="REE94717.1"/>
    </source>
</evidence>
<dbReference type="OrthoDB" id="5124837at2"/>
<feature type="domain" description="Peptidase C51" evidence="2">
    <location>
        <begin position="43"/>
        <end position="129"/>
    </location>
</feature>